<name>A0A5R9A4K0_9MICC</name>
<dbReference type="Gene3D" id="1.10.357.20">
    <property type="entry name" value="SLC41 divalent cation transporters, integral membrane domain"/>
    <property type="match status" value="1"/>
</dbReference>
<evidence type="ECO:0000313" key="12">
    <source>
        <dbReference type="Proteomes" id="UP000306544"/>
    </source>
</evidence>
<dbReference type="SMART" id="SM00116">
    <property type="entry name" value="CBS"/>
    <property type="match status" value="2"/>
</dbReference>
<evidence type="ECO:0000256" key="7">
    <source>
        <dbReference type="ARBA" id="ARBA00023136"/>
    </source>
</evidence>
<dbReference type="PROSITE" id="PS51371">
    <property type="entry name" value="CBS"/>
    <property type="match status" value="2"/>
</dbReference>
<feature type="transmembrane region" description="Helical" evidence="9">
    <location>
        <begin position="414"/>
        <end position="436"/>
    </location>
</feature>
<evidence type="ECO:0000256" key="1">
    <source>
        <dbReference type="ARBA" id="ARBA00004141"/>
    </source>
</evidence>
<dbReference type="InterPro" id="IPR006669">
    <property type="entry name" value="MgtE_transporter"/>
</dbReference>
<dbReference type="Gene3D" id="3.10.580.10">
    <property type="entry name" value="CBS-domain"/>
    <property type="match status" value="1"/>
</dbReference>
<feature type="domain" description="CBS" evidence="10">
    <location>
        <begin position="132"/>
        <end position="194"/>
    </location>
</feature>
<feature type="transmembrane region" description="Helical" evidence="9">
    <location>
        <begin position="382"/>
        <end position="402"/>
    </location>
</feature>
<dbReference type="AlphaFoldDB" id="A0A5R9A4K0"/>
<comment type="function">
    <text evidence="9">Acts as a magnesium transporter.</text>
</comment>
<keyword evidence="6 9" id="KW-1133">Transmembrane helix</keyword>
<dbReference type="InterPro" id="IPR038076">
    <property type="entry name" value="MgtE_N_sf"/>
</dbReference>
<evidence type="ECO:0000256" key="4">
    <source>
        <dbReference type="ARBA" id="ARBA00022692"/>
    </source>
</evidence>
<dbReference type="InterPro" id="IPR046342">
    <property type="entry name" value="CBS_dom_sf"/>
</dbReference>
<keyword evidence="5 9" id="KW-0460">Magnesium</keyword>
<feature type="domain" description="CBS" evidence="10">
    <location>
        <begin position="196"/>
        <end position="252"/>
    </location>
</feature>
<evidence type="ECO:0000256" key="2">
    <source>
        <dbReference type="ARBA" id="ARBA00009749"/>
    </source>
</evidence>
<dbReference type="NCBIfam" id="TIGR00400">
    <property type="entry name" value="mgtE"/>
    <property type="match status" value="1"/>
</dbReference>
<dbReference type="CDD" id="cd04606">
    <property type="entry name" value="CBS_pair_Mg_transporter"/>
    <property type="match status" value="1"/>
</dbReference>
<comment type="subunit">
    <text evidence="9">Homodimer.</text>
</comment>
<comment type="similarity">
    <text evidence="2 9">Belongs to the SLC41A transporter family.</text>
</comment>
<dbReference type="Proteomes" id="UP000306544">
    <property type="component" value="Unassembled WGS sequence"/>
</dbReference>
<keyword evidence="9" id="KW-1003">Cell membrane</keyword>
<evidence type="ECO:0000313" key="11">
    <source>
        <dbReference type="EMBL" id="TLP73114.1"/>
    </source>
</evidence>
<gene>
    <name evidence="11" type="primary">mgtE</name>
    <name evidence="11" type="ORF">FEF27_10905</name>
</gene>
<sequence>MSTDVLADLIHTNDTDQVRTWVQENHAVRVTEEIARLDPSEQAIAFRLMEKDKALEVFERLDPEHQSTLLEGLKEERVRELVAAMPADRRARLLDEVPAKVATRLMEGLTRAQRDTTAELLGYGPETAGRMMVPAVVTVSPDTTREEALQKLQDRPGRSDEYSVLPVTDQQRRLVGLVSLSDIVTSPQATPVQEVMLTDTYSVTAHQSREVAARLIQDADLLGLPVVDSEDRVIGIITVDDAMEALEQEVTEDAYRAGGAEPLGRPYLAATVFGLARSRAVWLLVLVVAAVLTVNVLEFFEDTLESMVVLALFIPLLIDTGGNAGSQAASAMIRALAVGEVRFRDLPRILWREARVGLLLGVMLAAVGFPIASIFYGTDIGLIISLTLLAVCFWASSVGGILPLIATRLKIDPAVFSAPVVTTLVDATGLVIYFLIANAVLGDQLSTAASALTVW</sequence>
<evidence type="ECO:0000259" key="10">
    <source>
        <dbReference type="PROSITE" id="PS51371"/>
    </source>
</evidence>
<dbReference type="PANTHER" id="PTHR43773">
    <property type="entry name" value="MAGNESIUM TRANSPORTER MGTE"/>
    <property type="match status" value="1"/>
</dbReference>
<dbReference type="Pfam" id="PF00571">
    <property type="entry name" value="CBS"/>
    <property type="match status" value="2"/>
</dbReference>
<dbReference type="Pfam" id="PF01769">
    <property type="entry name" value="MgtE"/>
    <property type="match status" value="1"/>
</dbReference>
<dbReference type="GO" id="GO:0005886">
    <property type="term" value="C:plasma membrane"/>
    <property type="evidence" value="ECO:0007669"/>
    <property type="project" value="UniProtKB-SubCell"/>
</dbReference>
<keyword evidence="9" id="KW-0479">Metal-binding</keyword>
<comment type="caution">
    <text evidence="11">The sequence shown here is derived from an EMBL/GenBank/DDBJ whole genome shotgun (WGS) entry which is preliminary data.</text>
</comment>
<keyword evidence="7 9" id="KW-0472">Membrane</keyword>
<dbReference type="EMBL" id="VAWA01000016">
    <property type="protein sequence ID" value="TLP73114.1"/>
    <property type="molecule type" value="Genomic_DNA"/>
</dbReference>
<evidence type="ECO:0000256" key="9">
    <source>
        <dbReference type="RuleBase" id="RU362011"/>
    </source>
</evidence>
<feature type="transmembrane region" description="Helical" evidence="9">
    <location>
        <begin position="356"/>
        <end position="376"/>
    </location>
</feature>
<dbReference type="PANTHER" id="PTHR43773:SF1">
    <property type="entry name" value="MAGNESIUM TRANSPORTER MGTE"/>
    <property type="match status" value="1"/>
</dbReference>
<dbReference type="GO" id="GO:0046872">
    <property type="term" value="F:metal ion binding"/>
    <property type="evidence" value="ECO:0007669"/>
    <property type="project" value="UniProtKB-KW"/>
</dbReference>
<dbReference type="RefSeq" id="WP_138170891.1">
    <property type="nucleotide sequence ID" value="NZ_VAWA01000016.1"/>
</dbReference>
<reference evidence="11 12" key="1">
    <citation type="submission" date="2019-05" db="EMBL/GenBank/DDBJ databases">
        <title>Nesterenkonia sp. GY239, isolated from the Southern Atlantic Ocean.</title>
        <authorList>
            <person name="Zhang G."/>
        </authorList>
    </citation>
    <scope>NUCLEOTIDE SEQUENCE [LARGE SCALE GENOMIC DNA]</scope>
    <source>
        <strain evidence="11 12">GY239</strain>
    </source>
</reference>
<keyword evidence="3 9" id="KW-0813">Transport</keyword>
<feature type="transmembrane region" description="Helical" evidence="9">
    <location>
        <begin position="280"/>
        <end position="300"/>
    </location>
</feature>
<keyword evidence="12" id="KW-1185">Reference proteome</keyword>
<proteinExistence type="inferred from homology"/>
<evidence type="ECO:0000256" key="8">
    <source>
        <dbReference type="PROSITE-ProRule" id="PRU00703"/>
    </source>
</evidence>
<keyword evidence="8" id="KW-0129">CBS domain</keyword>
<evidence type="ECO:0000256" key="5">
    <source>
        <dbReference type="ARBA" id="ARBA00022842"/>
    </source>
</evidence>
<dbReference type="InterPro" id="IPR000644">
    <property type="entry name" value="CBS_dom"/>
</dbReference>
<dbReference type="SUPFAM" id="SSF158791">
    <property type="entry name" value="MgtE N-terminal domain-like"/>
    <property type="match status" value="1"/>
</dbReference>
<dbReference type="SUPFAM" id="SSF54631">
    <property type="entry name" value="CBS-domain pair"/>
    <property type="match status" value="1"/>
</dbReference>
<organism evidence="11 12">
    <name type="scientific">Nesterenkonia sphaerica</name>
    <dbReference type="NCBI Taxonomy" id="1804988"/>
    <lineage>
        <taxon>Bacteria</taxon>
        <taxon>Bacillati</taxon>
        <taxon>Actinomycetota</taxon>
        <taxon>Actinomycetes</taxon>
        <taxon>Micrococcales</taxon>
        <taxon>Micrococcaceae</taxon>
        <taxon>Nesterenkonia</taxon>
    </lineage>
</organism>
<evidence type="ECO:0000256" key="3">
    <source>
        <dbReference type="ARBA" id="ARBA00022448"/>
    </source>
</evidence>
<dbReference type="GO" id="GO:0015095">
    <property type="term" value="F:magnesium ion transmembrane transporter activity"/>
    <property type="evidence" value="ECO:0007669"/>
    <property type="project" value="UniProtKB-UniRule"/>
</dbReference>
<dbReference type="InterPro" id="IPR006667">
    <property type="entry name" value="SLC41_membr_dom"/>
</dbReference>
<dbReference type="OrthoDB" id="9790355at2"/>
<accession>A0A5R9A4K0</accession>
<dbReference type="SMART" id="SM00924">
    <property type="entry name" value="MgtE_N"/>
    <property type="match status" value="1"/>
</dbReference>
<protein>
    <recommendedName>
        <fullName evidence="9">Magnesium transporter MgtE</fullName>
    </recommendedName>
</protein>
<dbReference type="Pfam" id="PF03448">
    <property type="entry name" value="MgtE_N"/>
    <property type="match status" value="1"/>
</dbReference>
<comment type="subcellular location">
    <subcellularLocation>
        <location evidence="9">Cell membrane</location>
        <topology evidence="9">Multi-pass membrane protein</topology>
    </subcellularLocation>
    <subcellularLocation>
        <location evidence="1">Membrane</location>
        <topology evidence="1">Multi-pass membrane protein</topology>
    </subcellularLocation>
</comment>
<dbReference type="InterPro" id="IPR006668">
    <property type="entry name" value="Mg_transptr_MgtE_intracell_dom"/>
</dbReference>
<comment type="caution">
    <text evidence="9">Lacks conserved residue(s) required for the propagation of feature annotation.</text>
</comment>
<keyword evidence="4 9" id="KW-0812">Transmembrane</keyword>
<dbReference type="InterPro" id="IPR036739">
    <property type="entry name" value="SLC41_membr_dom_sf"/>
</dbReference>
<dbReference type="Gene3D" id="1.25.60.10">
    <property type="entry name" value="MgtE N-terminal domain-like"/>
    <property type="match status" value="1"/>
</dbReference>
<evidence type="ECO:0000256" key="6">
    <source>
        <dbReference type="ARBA" id="ARBA00022989"/>
    </source>
</evidence>
<dbReference type="SUPFAM" id="SSF161093">
    <property type="entry name" value="MgtE membrane domain-like"/>
    <property type="match status" value="1"/>
</dbReference>